<dbReference type="AlphaFoldDB" id="A0A846X364"/>
<feature type="disulfide bond" evidence="2">
    <location>
        <begin position="128"/>
        <end position="136"/>
    </location>
</feature>
<dbReference type="GO" id="GO:0004806">
    <property type="term" value="F:triacylglycerol lipase activity"/>
    <property type="evidence" value="ECO:0007669"/>
    <property type="project" value="TreeGrafter"/>
</dbReference>
<dbReference type="PANTHER" id="PTHR37981:SF1">
    <property type="entry name" value="SGNH HYDROLASE-TYPE ESTERASE DOMAIN-CONTAINING PROTEIN"/>
    <property type="match status" value="1"/>
</dbReference>
<keyword evidence="6" id="KW-1185">Reference proteome</keyword>
<evidence type="ECO:0000313" key="6">
    <source>
        <dbReference type="Proteomes" id="UP000582646"/>
    </source>
</evidence>
<dbReference type="Gene3D" id="3.40.50.1110">
    <property type="entry name" value="SGNH hydrolase"/>
    <property type="match status" value="1"/>
</dbReference>
<dbReference type="RefSeq" id="WP_168546585.1">
    <property type="nucleotide sequence ID" value="NZ_BAAAKS010000050.1"/>
</dbReference>
<sequence>MRRITSRIAAAALAVAAAVAVTPAVAGAANFGPRGAQYVSLGDSYIAAGSIPTSLECNAPDNVGHMVAAQMPSVSFADWSCSGSTSTEIYTAQANPAQIGGLSANTKYVSVSTGGNDEQLFADLATNCILGGAVKCTPQVKREASAKLDRLPARLDTAYNAIRKNAPNAKVVVLGSLRVLPDSVAGCFLDPIAGQQSVTFANGIQRRLNAITADAAARHGFTMVNQWSPANRSVCAPDGQRYVSLTGFGPGDFGTPLHPTVEGRKYTAGLIANAFR</sequence>
<organism evidence="5 6">
    <name type="scientific">Tsukamurella spumae</name>
    <dbReference type="NCBI Taxonomy" id="44753"/>
    <lineage>
        <taxon>Bacteria</taxon>
        <taxon>Bacillati</taxon>
        <taxon>Actinomycetota</taxon>
        <taxon>Actinomycetes</taxon>
        <taxon>Mycobacteriales</taxon>
        <taxon>Tsukamurellaceae</taxon>
        <taxon>Tsukamurella</taxon>
    </lineage>
</organism>
<dbReference type="PANTHER" id="PTHR37981">
    <property type="entry name" value="LIPASE 2"/>
    <property type="match status" value="1"/>
</dbReference>
<evidence type="ECO:0000259" key="4">
    <source>
        <dbReference type="Pfam" id="PF13472"/>
    </source>
</evidence>
<feature type="signal peptide" evidence="3">
    <location>
        <begin position="1"/>
        <end position="28"/>
    </location>
</feature>
<dbReference type="InterPro" id="IPR037460">
    <property type="entry name" value="SEST-like"/>
</dbReference>
<feature type="disulfide bond" evidence="2">
    <location>
        <begin position="187"/>
        <end position="235"/>
    </location>
</feature>
<dbReference type="GO" id="GO:0019433">
    <property type="term" value="P:triglyceride catabolic process"/>
    <property type="evidence" value="ECO:0007669"/>
    <property type="project" value="TreeGrafter"/>
</dbReference>
<comment type="caution">
    <text evidence="5">The sequence shown here is derived from an EMBL/GenBank/DDBJ whole genome shotgun (WGS) entry which is preliminary data.</text>
</comment>
<feature type="disulfide bond" evidence="2">
    <location>
        <begin position="57"/>
        <end position="81"/>
    </location>
</feature>
<evidence type="ECO:0000256" key="1">
    <source>
        <dbReference type="PIRSR" id="PIRSR637460-1"/>
    </source>
</evidence>
<dbReference type="InterPro" id="IPR013830">
    <property type="entry name" value="SGNH_hydro"/>
</dbReference>
<feature type="domain" description="SGNH hydrolase-type esterase" evidence="4">
    <location>
        <begin position="41"/>
        <end position="264"/>
    </location>
</feature>
<evidence type="ECO:0000256" key="2">
    <source>
        <dbReference type="PIRSR" id="PIRSR637460-2"/>
    </source>
</evidence>
<feature type="chain" id="PRO_5032541298" evidence="3">
    <location>
        <begin position="29"/>
        <end position="276"/>
    </location>
</feature>
<feature type="active site" evidence="1">
    <location>
        <position position="258"/>
    </location>
</feature>
<dbReference type="InterPro" id="IPR036514">
    <property type="entry name" value="SGNH_hydro_sf"/>
</dbReference>
<keyword evidence="5" id="KW-0378">Hydrolase</keyword>
<keyword evidence="3" id="KW-0732">Signal</keyword>
<gene>
    <name evidence="5" type="ORF">HF999_14595</name>
</gene>
<evidence type="ECO:0000256" key="3">
    <source>
        <dbReference type="SAM" id="SignalP"/>
    </source>
</evidence>
<accession>A0A846X364</accession>
<keyword evidence="2" id="KW-1015">Disulfide bond</keyword>
<feature type="active site" description="Nucleophile" evidence="1">
    <location>
        <position position="44"/>
    </location>
</feature>
<dbReference type="SUPFAM" id="SSF52266">
    <property type="entry name" value="SGNH hydrolase"/>
    <property type="match status" value="1"/>
</dbReference>
<name>A0A846X364_9ACTN</name>
<dbReference type="Pfam" id="PF13472">
    <property type="entry name" value="Lipase_GDSL_2"/>
    <property type="match status" value="1"/>
</dbReference>
<proteinExistence type="predicted"/>
<dbReference type="Proteomes" id="UP000582646">
    <property type="component" value="Unassembled WGS sequence"/>
</dbReference>
<evidence type="ECO:0000313" key="5">
    <source>
        <dbReference type="EMBL" id="NKY19593.1"/>
    </source>
</evidence>
<dbReference type="CDD" id="cd01823">
    <property type="entry name" value="SEST_like"/>
    <property type="match status" value="1"/>
</dbReference>
<reference evidence="5 6" key="1">
    <citation type="submission" date="2020-04" db="EMBL/GenBank/DDBJ databases">
        <title>MicrobeNet Type strains.</title>
        <authorList>
            <person name="Nicholson A.C."/>
        </authorList>
    </citation>
    <scope>NUCLEOTIDE SEQUENCE [LARGE SCALE GENOMIC DNA]</scope>
    <source>
        <strain evidence="5 6">DSM 44113</strain>
    </source>
</reference>
<dbReference type="EMBL" id="JAAXOQ010000019">
    <property type="protein sequence ID" value="NKY19593.1"/>
    <property type="molecule type" value="Genomic_DNA"/>
</dbReference>
<protein>
    <submittedName>
        <fullName evidence="5">SGNH/GDSL hydrolase family protein</fullName>
    </submittedName>
</protein>